<evidence type="ECO:0000313" key="5">
    <source>
        <dbReference type="Proteomes" id="UP000009226"/>
    </source>
</evidence>
<dbReference type="EMBL" id="CP002736">
    <property type="protein sequence ID" value="AEF93613.1"/>
    <property type="molecule type" value="Genomic_DNA"/>
</dbReference>
<dbReference type="InterPro" id="IPR013414">
    <property type="entry name" value="Cas7/Cst2/DevR_sub_I-B/Tneap"/>
</dbReference>
<dbReference type="Proteomes" id="UP000009226">
    <property type="component" value="Chromosome"/>
</dbReference>
<gene>
    <name evidence="4" type="ordered locus">Desca_0728</name>
</gene>
<keyword evidence="5" id="KW-1185">Reference proteome</keyword>
<proteinExistence type="predicted"/>
<dbReference type="NCBIfam" id="TIGR01875">
    <property type="entry name" value="cas_MJ0381"/>
    <property type="match status" value="1"/>
</dbReference>
<name>F6B8W2_DESCC</name>
<dbReference type="eggNOG" id="COG1857">
    <property type="taxonomic scope" value="Bacteria"/>
</dbReference>
<dbReference type="HOGENOM" id="CLU_068035_0_0_9"/>
<dbReference type="InterPro" id="IPR010154">
    <property type="entry name" value="CRISPR-assoc_Cas7/Cst2/DevR"/>
</dbReference>
<dbReference type="STRING" id="868595.Desca_0728"/>
<keyword evidence="3" id="KW-0732">Signal</keyword>
<evidence type="ECO:0000256" key="2">
    <source>
        <dbReference type="ARBA" id="ARBA00025626"/>
    </source>
</evidence>
<dbReference type="AlphaFoldDB" id="F6B8W2"/>
<evidence type="ECO:0000313" key="4">
    <source>
        <dbReference type="EMBL" id="AEF93613.1"/>
    </source>
</evidence>
<feature type="signal peptide" evidence="3">
    <location>
        <begin position="1"/>
        <end position="16"/>
    </location>
</feature>
<dbReference type="GO" id="GO:0051607">
    <property type="term" value="P:defense response to virus"/>
    <property type="evidence" value="ECO:0007669"/>
    <property type="project" value="UniProtKB-KW"/>
</dbReference>
<dbReference type="RefSeq" id="WP_013809809.1">
    <property type="nucleotide sequence ID" value="NC_015565.1"/>
</dbReference>
<dbReference type="Pfam" id="PF01905">
    <property type="entry name" value="DevR"/>
    <property type="match status" value="1"/>
</dbReference>
<accession>F6B8W2</accession>
<sequence>MSFLSGLFLVNCPASALNNAGTITGTRNDNTVAVKQIKTKEGDYPYVSAQAVRYWWREALKDVEGWTPSPIFREGKIAYTDANPILYAEDDCFGYMRAQSTKEDAKKSREESNLLATATPVEVKALTRQSPLKVSTLVSISALKEITSDFGVMARHEGDPVPFEHQFYRTTLQGLFSLDFGMVGRFYHIDRTGFKHLDQPRIKLAQEQGLEEYDNGKAYQLSLEQRYQRINQLLQGFARINGGAKQSIHYTDVSPKFLIMAVAKGGNHLFATCVGATNKGLPVVKTEAIKEVARVFKDDIISGIYVGLPEGYLDEQRDKVKETLNEISSQNIYGKRKTFLGHPKEAIEEFLKDLGENKETWLE</sequence>
<protein>
    <submittedName>
        <fullName evidence="4">CRISPR-associated autoregulator, DevR family</fullName>
    </submittedName>
</protein>
<dbReference type="KEGG" id="dca:Desca_0728"/>
<organism evidence="4 5">
    <name type="scientific">Desulfotomaculum nigrificans (strain DSM 14880 / VKM B-2319 / CO-1-SRB)</name>
    <name type="common">Desulfotomaculum carboxydivorans</name>
    <dbReference type="NCBI Taxonomy" id="868595"/>
    <lineage>
        <taxon>Bacteria</taxon>
        <taxon>Bacillati</taxon>
        <taxon>Bacillota</taxon>
        <taxon>Clostridia</taxon>
        <taxon>Eubacteriales</taxon>
        <taxon>Desulfotomaculaceae</taxon>
        <taxon>Desulfotomaculum</taxon>
    </lineage>
</organism>
<reference evidence="4 5" key="1">
    <citation type="submission" date="2011-05" db="EMBL/GenBank/DDBJ databases">
        <title>Complete sequence of Desulfotomaculum carboxydivorans CO-1-SRB.</title>
        <authorList>
            <consortium name="US DOE Joint Genome Institute"/>
            <person name="Lucas S."/>
            <person name="Han J."/>
            <person name="Lapidus A."/>
            <person name="Cheng J.-F."/>
            <person name="Goodwin L."/>
            <person name="Pitluck S."/>
            <person name="Peters L."/>
            <person name="Mikhailova N."/>
            <person name="Lu M."/>
            <person name="Han C."/>
            <person name="Tapia R."/>
            <person name="Land M."/>
            <person name="Hauser L."/>
            <person name="Kyrpides N."/>
            <person name="Ivanova N."/>
            <person name="Pagani I."/>
            <person name="Stams A."/>
            <person name="Plugge C."/>
            <person name="Muyzer G."/>
            <person name="Kuever J."/>
            <person name="Parshina S."/>
            <person name="Ivanova A."/>
            <person name="Nazina T."/>
            <person name="Woyke T."/>
        </authorList>
    </citation>
    <scope>NUCLEOTIDE SEQUENCE [LARGE SCALE GENOMIC DNA]</scope>
    <source>
        <strain evidence="5">DSM 14880 / VKM B-2319 / CO-1-SRB</strain>
    </source>
</reference>
<keyword evidence="1" id="KW-0051">Antiviral defense</keyword>
<evidence type="ECO:0000256" key="1">
    <source>
        <dbReference type="ARBA" id="ARBA00023118"/>
    </source>
</evidence>
<comment type="function">
    <text evidence="2">CRISPR (clustered regularly interspaced short palindromic repeat) is an adaptive immune system that provides protection against mobile genetic elements (viruses, transposable elements and conjugative plasmids). CRISPR clusters contain spacers, sequences complementary to antecedent mobile elements, and target invading nucleic acids. CRISPR clusters are transcribed and processed into CRISPR RNA (crRNA).</text>
</comment>
<evidence type="ECO:0000256" key="3">
    <source>
        <dbReference type="SAM" id="SignalP"/>
    </source>
</evidence>
<feature type="chain" id="PRO_5003331942" evidence="3">
    <location>
        <begin position="17"/>
        <end position="363"/>
    </location>
</feature>
<dbReference type="NCBIfam" id="TIGR02585">
    <property type="entry name" value="cas_Cst2_DevR"/>
    <property type="match status" value="1"/>
</dbReference>